<keyword evidence="2" id="KW-1185">Reference proteome</keyword>
<name>A0A7Y0DXT3_9GAMM</name>
<dbReference type="Proteomes" id="UP000570493">
    <property type="component" value="Unassembled WGS sequence"/>
</dbReference>
<evidence type="ECO:0000313" key="1">
    <source>
        <dbReference type="EMBL" id="NMM42781.1"/>
    </source>
</evidence>
<comment type="caution">
    <text evidence="1">The sequence shown here is derived from an EMBL/GenBank/DDBJ whole genome shotgun (WGS) entry which is preliminary data.</text>
</comment>
<gene>
    <name evidence="1" type="ORF">HHO47_18755</name>
</gene>
<proteinExistence type="predicted"/>
<dbReference type="EMBL" id="JABBMT010000066">
    <property type="protein sequence ID" value="NMM42781.1"/>
    <property type="molecule type" value="Genomic_DNA"/>
</dbReference>
<evidence type="ECO:0000313" key="2">
    <source>
        <dbReference type="Proteomes" id="UP000570493"/>
    </source>
</evidence>
<accession>A0A7Y0DXT3</accession>
<reference evidence="1" key="1">
    <citation type="submission" date="2020-04" db="EMBL/GenBank/DDBJ databases">
        <title>Genome Sequencing for Pseudoaltermonas arctica.</title>
        <authorList>
            <person name="Elkins N.S."/>
        </authorList>
    </citation>
    <scope>NUCLEOTIDE SEQUENCE [LARGE SCALE GENOMIC DNA]</scope>
    <source>
        <strain evidence="1">NEC-BIFX-2020_0012</strain>
    </source>
</reference>
<dbReference type="AlphaFoldDB" id="A0A7Y0DXT3"/>
<dbReference type="RefSeq" id="WP_033032042.1">
    <property type="nucleotide sequence ID" value="NZ_JABBMT010000066.1"/>
</dbReference>
<organism evidence="1 2">
    <name type="scientific">Pseudoalteromonas arctica</name>
    <dbReference type="NCBI Taxonomy" id="394751"/>
    <lineage>
        <taxon>Bacteria</taxon>
        <taxon>Pseudomonadati</taxon>
        <taxon>Pseudomonadota</taxon>
        <taxon>Gammaproteobacteria</taxon>
        <taxon>Alteromonadales</taxon>
        <taxon>Pseudoalteromonadaceae</taxon>
        <taxon>Pseudoalteromonas</taxon>
    </lineage>
</organism>
<protein>
    <submittedName>
        <fullName evidence="1">Helix-turn-helix domain-containing protein</fullName>
    </submittedName>
</protein>
<sequence>MEKVFYRSEEVADLLFISKQALFNQISKNKQGCGNYPLPPHIKIGARLLFPVEDFHNWLASQPRNK</sequence>